<feature type="domain" description="BPTI/Kunitz inhibitor" evidence="4">
    <location>
        <begin position="32"/>
        <end position="83"/>
    </location>
</feature>
<evidence type="ECO:0000259" key="4">
    <source>
        <dbReference type="PROSITE" id="PS50279"/>
    </source>
</evidence>
<dbReference type="Proteomes" id="UP001159363">
    <property type="component" value="Chromosome 5"/>
</dbReference>
<dbReference type="InterPro" id="IPR050098">
    <property type="entry name" value="TFPI/VKTCI-like"/>
</dbReference>
<evidence type="ECO:0000256" key="1">
    <source>
        <dbReference type="ARBA" id="ARBA00022690"/>
    </source>
</evidence>
<evidence type="ECO:0000313" key="5">
    <source>
        <dbReference type="EMBL" id="KAJ8880673.1"/>
    </source>
</evidence>
<dbReference type="InterPro" id="IPR020901">
    <property type="entry name" value="Prtase_inh_Kunz-CS"/>
</dbReference>
<dbReference type="PANTHER" id="PTHR10083">
    <property type="entry name" value="KUNITZ-TYPE PROTEASE INHIBITOR-RELATED"/>
    <property type="match status" value="1"/>
</dbReference>
<dbReference type="InterPro" id="IPR002223">
    <property type="entry name" value="Kunitz_BPTI"/>
</dbReference>
<evidence type="ECO:0000256" key="3">
    <source>
        <dbReference type="ARBA" id="ARBA00023157"/>
    </source>
</evidence>
<dbReference type="SMART" id="SM00131">
    <property type="entry name" value="KU"/>
    <property type="match status" value="1"/>
</dbReference>
<name>A0ABQ9H9B5_9NEOP</name>
<dbReference type="SUPFAM" id="SSF57362">
    <property type="entry name" value="BPTI-like"/>
    <property type="match status" value="1"/>
</dbReference>
<evidence type="ECO:0000256" key="2">
    <source>
        <dbReference type="ARBA" id="ARBA00022900"/>
    </source>
</evidence>
<accession>A0ABQ9H9B5</accession>
<dbReference type="CDD" id="cd00109">
    <property type="entry name" value="Kunitz-type"/>
    <property type="match status" value="1"/>
</dbReference>
<feature type="non-terminal residue" evidence="5">
    <location>
        <position position="292"/>
    </location>
</feature>
<dbReference type="Gene3D" id="4.10.410.10">
    <property type="entry name" value="Pancreatic trypsin inhibitor Kunitz domain"/>
    <property type="match status" value="1"/>
</dbReference>
<dbReference type="PROSITE" id="PS50279">
    <property type="entry name" value="BPTI_KUNITZ_2"/>
    <property type="match status" value="1"/>
</dbReference>
<gene>
    <name evidence="5" type="ORF">PR048_017143</name>
</gene>
<dbReference type="PROSITE" id="PS00280">
    <property type="entry name" value="BPTI_KUNITZ_1"/>
    <property type="match status" value="1"/>
</dbReference>
<dbReference type="EMBL" id="JARBHB010000006">
    <property type="protein sequence ID" value="KAJ8880673.1"/>
    <property type="molecule type" value="Genomic_DNA"/>
</dbReference>
<organism evidence="5 6">
    <name type="scientific">Dryococelus australis</name>
    <dbReference type="NCBI Taxonomy" id="614101"/>
    <lineage>
        <taxon>Eukaryota</taxon>
        <taxon>Metazoa</taxon>
        <taxon>Ecdysozoa</taxon>
        <taxon>Arthropoda</taxon>
        <taxon>Hexapoda</taxon>
        <taxon>Insecta</taxon>
        <taxon>Pterygota</taxon>
        <taxon>Neoptera</taxon>
        <taxon>Polyneoptera</taxon>
        <taxon>Phasmatodea</taxon>
        <taxon>Verophasmatodea</taxon>
        <taxon>Anareolatae</taxon>
        <taxon>Phasmatidae</taxon>
        <taxon>Eurycanthinae</taxon>
        <taxon>Dryococelus</taxon>
    </lineage>
</organism>
<comment type="caution">
    <text evidence="5">The sequence shown here is derived from an EMBL/GenBank/DDBJ whole genome shotgun (WGS) entry which is preliminary data.</text>
</comment>
<dbReference type="PRINTS" id="PR00759">
    <property type="entry name" value="BASICPTASE"/>
</dbReference>
<keyword evidence="3" id="KW-1015">Disulfide bond</keyword>
<reference evidence="5 6" key="1">
    <citation type="submission" date="2023-02" db="EMBL/GenBank/DDBJ databases">
        <title>LHISI_Scaffold_Assembly.</title>
        <authorList>
            <person name="Stuart O.P."/>
            <person name="Cleave R."/>
            <person name="Magrath M.J.L."/>
            <person name="Mikheyev A.S."/>
        </authorList>
    </citation>
    <scope>NUCLEOTIDE SEQUENCE [LARGE SCALE GENOMIC DNA]</scope>
    <source>
        <strain evidence="5">Daus_M_001</strain>
        <tissue evidence="5">Leg muscle</tissue>
    </source>
</reference>
<dbReference type="InterPro" id="IPR036880">
    <property type="entry name" value="Kunitz_BPTI_sf"/>
</dbReference>
<sequence length="292" mass="32978">MEVTSGIKSATASIGAVKGVTGRLDYWTGSICSLAVDIGLCNTSYYKRWYFDGDQRTCLPFLYSGCGGNLNRFKNFQSCEEYCSVLLGNEYGSGELDVQPDGSEYGVVLECKGGGNRRSPRISFDQQHWPAQFPHEVSAREVMLAHWHIFWQITLCLLPLLQSHAGDEDGIQVSDFYDNVMQKRALAHLRAFHQPLTVNCTSGDWECLCSAENEIVDERPQKVHDQCDAANRECSQLRCLYRIDKFMDGDCTRCRCHDPCRDARCPESTQCAVDLFSNPETGETEFRDVCRK</sequence>
<keyword evidence="6" id="KW-1185">Reference proteome</keyword>
<proteinExistence type="predicted"/>
<evidence type="ECO:0000313" key="6">
    <source>
        <dbReference type="Proteomes" id="UP001159363"/>
    </source>
</evidence>
<keyword evidence="2" id="KW-0722">Serine protease inhibitor</keyword>
<protein>
    <recommendedName>
        <fullName evidence="4">BPTI/Kunitz inhibitor domain-containing protein</fullName>
    </recommendedName>
</protein>
<dbReference type="PANTHER" id="PTHR10083:SF374">
    <property type="entry name" value="BPTI_KUNITZ INHIBITOR DOMAIN-CONTAINING PROTEIN"/>
    <property type="match status" value="1"/>
</dbReference>
<keyword evidence="1" id="KW-0646">Protease inhibitor</keyword>
<dbReference type="Pfam" id="PF00014">
    <property type="entry name" value="Kunitz_BPTI"/>
    <property type="match status" value="1"/>
</dbReference>